<reference evidence="7" key="1">
    <citation type="submission" date="2020-11" db="EMBL/GenBank/DDBJ databases">
        <authorList>
            <consortium name="DOE Joint Genome Institute"/>
            <person name="Ahrendt S."/>
            <person name="Riley R."/>
            <person name="Andreopoulos W."/>
            <person name="Labutti K."/>
            <person name="Pangilinan J."/>
            <person name="Ruiz-Duenas F.J."/>
            <person name="Barrasa J.M."/>
            <person name="Sanchez-Garcia M."/>
            <person name="Camarero S."/>
            <person name="Miyauchi S."/>
            <person name="Serrano A."/>
            <person name="Linde D."/>
            <person name="Babiker R."/>
            <person name="Drula E."/>
            <person name="Ayuso-Fernandez I."/>
            <person name="Pacheco R."/>
            <person name="Padilla G."/>
            <person name="Ferreira P."/>
            <person name="Barriuso J."/>
            <person name="Kellner H."/>
            <person name="Castanera R."/>
            <person name="Alfaro M."/>
            <person name="Ramirez L."/>
            <person name="Pisabarro A.G."/>
            <person name="Kuo A."/>
            <person name="Tritt A."/>
            <person name="Lipzen A."/>
            <person name="He G."/>
            <person name="Yan M."/>
            <person name="Ng V."/>
            <person name="Cullen D."/>
            <person name="Martin F."/>
            <person name="Rosso M.-N."/>
            <person name="Henrissat B."/>
            <person name="Hibbett D."/>
            <person name="Martinez A.T."/>
            <person name="Grigoriev I.V."/>
        </authorList>
    </citation>
    <scope>NUCLEOTIDE SEQUENCE</scope>
    <source>
        <strain evidence="7">MF-IS2</strain>
    </source>
</reference>
<dbReference type="AlphaFoldDB" id="A0A9P6BV45"/>
<dbReference type="Gene3D" id="3.40.309.10">
    <property type="entry name" value="Aldehyde Dehydrogenase, Chain A, domain 2"/>
    <property type="match status" value="1"/>
</dbReference>
<evidence type="ECO:0000313" key="8">
    <source>
        <dbReference type="Proteomes" id="UP000807342"/>
    </source>
</evidence>
<feature type="active site" evidence="3">
    <location>
        <position position="80"/>
    </location>
</feature>
<evidence type="ECO:0000259" key="6">
    <source>
        <dbReference type="Pfam" id="PF00171"/>
    </source>
</evidence>
<feature type="domain" description="Aldehyde dehydrogenase" evidence="6">
    <location>
        <begin position="1"/>
        <end position="156"/>
    </location>
</feature>
<evidence type="ECO:0000256" key="3">
    <source>
        <dbReference type="PROSITE-ProRule" id="PRU10007"/>
    </source>
</evidence>
<proteinExistence type="inferred from homology"/>
<dbReference type="OrthoDB" id="310895at2759"/>
<dbReference type="GO" id="GO:0016620">
    <property type="term" value="F:oxidoreductase activity, acting on the aldehyde or oxo group of donors, NAD or NADP as acceptor"/>
    <property type="evidence" value="ECO:0007669"/>
    <property type="project" value="InterPro"/>
</dbReference>
<accession>A0A9P6BV45</accession>
<dbReference type="InterPro" id="IPR029510">
    <property type="entry name" value="Ald_DH_CS_GLU"/>
</dbReference>
<feature type="region of interest" description="Disordered" evidence="5">
    <location>
        <begin position="152"/>
        <end position="176"/>
    </location>
</feature>
<dbReference type="PROSITE" id="PS00070">
    <property type="entry name" value="ALDEHYDE_DEHYDR_CYS"/>
    <property type="match status" value="1"/>
</dbReference>
<keyword evidence="2 4" id="KW-0560">Oxidoreductase</keyword>
<protein>
    <submittedName>
        <fullName evidence="7">ALDH-like protein</fullName>
    </submittedName>
</protein>
<evidence type="ECO:0000256" key="1">
    <source>
        <dbReference type="ARBA" id="ARBA00009986"/>
    </source>
</evidence>
<dbReference type="Proteomes" id="UP000807342">
    <property type="component" value="Unassembled WGS sequence"/>
</dbReference>
<dbReference type="Gene3D" id="3.40.605.10">
    <property type="entry name" value="Aldehyde Dehydrogenase, Chain A, domain 1"/>
    <property type="match status" value="1"/>
</dbReference>
<evidence type="ECO:0000256" key="4">
    <source>
        <dbReference type="RuleBase" id="RU003345"/>
    </source>
</evidence>
<dbReference type="Pfam" id="PF00171">
    <property type="entry name" value="Aldedh"/>
    <property type="match status" value="1"/>
</dbReference>
<evidence type="ECO:0000256" key="5">
    <source>
        <dbReference type="SAM" id="MobiDB-lite"/>
    </source>
</evidence>
<sequence>MAIIKLGPALATGNVVVLKPLEVTPLTILFLANLINEVGFPPGVVSIVNGYGNTAGTAIAGHPSIAKVAFTGGTPVITLELGGKSPTITFDNANLDQAIKWMAHGMFFNMGQVCIAGSHIYMQEGIYNKFLKGFTQATRGLTKAAGGPFEEGQVMGYTSGKSEGTKGHVGGEREGE</sequence>
<organism evidence="7 8">
    <name type="scientific">Macrolepiota fuliginosa MF-IS2</name>
    <dbReference type="NCBI Taxonomy" id="1400762"/>
    <lineage>
        <taxon>Eukaryota</taxon>
        <taxon>Fungi</taxon>
        <taxon>Dikarya</taxon>
        <taxon>Basidiomycota</taxon>
        <taxon>Agaricomycotina</taxon>
        <taxon>Agaricomycetes</taxon>
        <taxon>Agaricomycetidae</taxon>
        <taxon>Agaricales</taxon>
        <taxon>Agaricineae</taxon>
        <taxon>Agaricaceae</taxon>
        <taxon>Macrolepiota</taxon>
    </lineage>
</organism>
<dbReference type="InterPro" id="IPR016161">
    <property type="entry name" value="Ald_DH/histidinol_DH"/>
</dbReference>
<comment type="similarity">
    <text evidence="1 4">Belongs to the aldehyde dehydrogenase family.</text>
</comment>
<name>A0A9P6BV45_9AGAR</name>
<gene>
    <name evidence="7" type="ORF">P691DRAFT_767988</name>
</gene>
<dbReference type="InterPro" id="IPR015590">
    <property type="entry name" value="Aldehyde_DH_dom"/>
</dbReference>
<evidence type="ECO:0000313" key="7">
    <source>
        <dbReference type="EMBL" id="KAF9440287.1"/>
    </source>
</evidence>
<dbReference type="SUPFAM" id="SSF53720">
    <property type="entry name" value="ALDH-like"/>
    <property type="match status" value="1"/>
</dbReference>
<dbReference type="InterPro" id="IPR016163">
    <property type="entry name" value="Ald_DH_C"/>
</dbReference>
<keyword evidence="8" id="KW-1185">Reference proteome</keyword>
<dbReference type="InterPro" id="IPR016162">
    <property type="entry name" value="Ald_DH_N"/>
</dbReference>
<evidence type="ECO:0000256" key="2">
    <source>
        <dbReference type="ARBA" id="ARBA00023002"/>
    </source>
</evidence>
<dbReference type="PANTHER" id="PTHR11699">
    <property type="entry name" value="ALDEHYDE DEHYDROGENASE-RELATED"/>
    <property type="match status" value="1"/>
</dbReference>
<dbReference type="PROSITE" id="PS00687">
    <property type="entry name" value="ALDEHYDE_DEHYDR_GLU"/>
    <property type="match status" value="1"/>
</dbReference>
<dbReference type="InterPro" id="IPR016160">
    <property type="entry name" value="Ald_DH_CS_CYS"/>
</dbReference>
<comment type="caution">
    <text evidence="7">The sequence shown here is derived from an EMBL/GenBank/DDBJ whole genome shotgun (WGS) entry which is preliminary data.</text>
</comment>
<feature type="compositionally biased region" description="Basic and acidic residues" evidence="5">
    <location>
        <begin position="163"/>
        <end position="176"/>
    </location>
</feature>
<dbReference type="EMBL" id="MU152665">
    <property type="protein sequence ID" value="KAF9440287.1"/>
    <property type="molecule type" value="Genomic_DNA"/>
</dbReference>